<dbReference type="Gene3D" id="3.20.20.450">
    <property type="entry name" value="EAL domain"/>
    <property type="match status" value="1"/>
</dbReference>
<dbReference type="PANTHER" id="PTHR33121:SF79">
    <property type="entry name" value="CYCLIC DI-GMP PHOSPHODIESTERASE PDED-RELATED"/>
    <property type="match status" value="1"/>
</dbReference>
<sequence length="282" mass="31390">MQNRRTRLADLPPCTDSPLSAAISSRDRSAVKMATDAVRHGDCMLAYQPVIQARPPHTVAFWEGFIRVLDETGRQIPARDFMPQVENTEIGRELDRIALDTGLRLLREKQDIRLSINMSARSIGFQSWMQTLEQHLSRDPSLGERLILEINQTSAMATPELVIDLMDRLQPRGIAFALDDFGDGPIDFNAFRDFFFDAVKIDGRFVRGVSGDAGNQAIVRALIALAREFEMLIIAESVETEADAAFLVENGVNCLQGYLYAAPTVTPKWGKKRANPTPKATA</sequence>
<dbReference type="Pfam" id="PF00563">
    <property type="entry name" value="EAL"/>
    <property type="match status" value="1"/>
</dbReference>
<dbReference type="PROSITE" id="PS50883">
    <property type="entry name" value="EAL"/>
    <property type="match status" value="1"/>
</dbReference>
<evidence type="ECO:0000313" key="2">
    <source>
        <dbReference type="EMBL" id="NDW45226.1"/>
    </source>
</evidence>
<organism evidence="2">
    <name type="scientific">Ruegeria sp. PrR005</name>
    <dbReference type="NCBI Taxonomy" id="2706882"/>
    <lineage>
        <taxon>Bacteria</taxon>
        <taxon>Pseudomonadati</taxon>
        <taxon>Pseudomonadota</taxon>
        <taxon>Alphaproteobacteria</taxon>
        <taxon>Rhodobacterales</taxon>
        <taxon>Roseobacteraceae</taxon>
        <taxon>Ruegeria</taxon>
    </lineage>
</organism>
<comment type="caution">
    <text evidence="2">The sequence shown here is derived from an EMBL/GenBank/DDBJ whole genome shotgun (WGS) entry which is preliminary data.</text>
</comment>
<reference evidence="2" key="1">
    <citation type="submission" date="2020-02" db="EMBL/GenBank/DDBJ databases">
        <title>Delineation of the pyrene-degrading pathway in Roseobacter clade bacteria by genomic analysis.</title>
        <authorList>
            <person name="Zhou H."/>
            <person name="Wang H."/>
        </authorList>
    </citation>
    <scope>NUCLEOTIDE SEQUENCE</scope>
    <source>
        <strain evidence="2">PrR005</strain>
    </source>
</reference>
<dbReference type="RefSeq" id="WP_164129163.1">
    <property type="nucleotide sequence ID" value="NZ_JAAGOX010000011.1"/>
</dbReference>
<dbReference type="PANTHER" id="PTHR33121">
    <property type="entry name" value="CYCLIC DI-GMP PHOSPHODIESTERASE PDEF"/>
    <property type="match status" value="1"/>
</dbReference>
<gene>
    <name evidence="2" type="ORF">G0P99_09660</name>
</gene>
<protein>
    <submittedName>
        <fullName evidence="2">EAL domain-containing protein</fullName>
    </submittedName>
</protein>
<dbReference type="EMBL" id="JAAGOX010000011">
    <property type="protein sequence ID" value="NDW45226.1"/>
    <property type="molecule type" value="Genomic_DNA"/>
</dbReference>
<evidence type="ECO:0000259" key="1">
    <source>
        <dbReference type="PROSITE" id="PS50883"/>
    </source>
</evidence>
<dbReference type="InterPro" id="IPR050706">
    <property type="entry name" value="Cyclic-di-GMP_PDE-like"/>
</dbReference>
<dbReference type="InterPro" id="IPR001633">
    <property type="entry name" value="EAL_dom"/>
</dbReference>
<name>A0A6B2NMC7_9RHOB</name>
<accession>A0A6B2NMC7</accession>
<feature type="domain" description="EAL" evidence="1">
    <location>
        <begin position="27"/>
        <end position="277"/>
    </location>
</feature>
<dbReference type="InterPro" id="IPR035919">
    <property type="entry name" value="EAL_sf"/>
</dbReference>
<dbReference type="SMART" id="SM00052">
    <property type="entry name" value="EAL"/>
    <property type="match status" value="1"/>
</dbReference>
<proteinExistence type="predicted"/>
<dbReference type="CDD" id="cd01948">
    <property type="entry name" value="EAL"/>
    <property type="match status" value="1"/>
</dbReference>
<dbReference type="SUPFAM" id="SSF141868">
    <property type="entry name" value="EAL domain-like"/>
    <property type="match status" value="1"/>
</dbReference>
<dbReference type="GO" id="GO:0071111">
    <property type="term" value="F:cyclic-guanylate-specific phosphodiesterase activity"/>
    <property type="evidence" value="ECO:0007669"/>
    <property type="project" value="InterPro"/>
</dbReference>
<dbReference type="AlphaFoldDB" id="A0A6B2NMC7"/>